<dbReference type="InterPro" id="IPR006094">
    <property type="entry name" value="Oxid_FAD_bind_N"/>
</dbReference>
<accession>A0ABT5TFM8</accession>
<comment type="cofactor">
    <cofactor evidence="1">
        <name>FAD</name>
        <dbReference type="ChEBI" id="CHEBI:57692"/>
    </cofactor>
</comment>
<name>A0ABT5TFM8_9RHOB</name>
<reference evidence="6" key="1">
    <citation type="submission" date="2023-02" db="EMBL/GenBank/DDBJ databases">
        <title>Description of Roseinatronobacter alkalisoli sp. nov., an alkaliphilic bacerium isolated from soda soil.</title>
        <authorList>
            <person name="Wei W."/>
        </authorList>
    </citation>
    <scope>NUCLEOTIDE SEQUENCE</scope>
    <source>
        <strain evidence="6">HJB301</strain>
    </source>
</reference>
<keyword evidence="7" id="KW-1185">Reference proteome</keyword>
<evidence type="ECO:0000256" key="4">
    <source>
        <dbReference type="ARBA" id="ARBA00023002"/>
    </source>
</evidence>
<dbReference type="InterPro" id="IPR016170">
    <property type="entry name" value="Cytok_DH_C_sf"/>
</dbReference>
<keyword evidence="2" id="KW-0285">Flavoprotein</keyword>
<evidence type="ECO:0000256" key="3">
    <source>
        <dbReference type="ARBA" id="ARBA00022827"/>
    </source>
</evidence>
<evidence type="ECO:0000313" key="7">
    <source>
        <dbReference type="Proteomes" id="UP001431784"/>
    </source>
</evidence>
<dbReference type="InterPro" id="IPR016169">
    <property type="entry name" value="FAD-bd_PCMH_sub2"/>
</dbReference>
<feature type="domain" description="FAD-binding PCMH-type" evidence="5">
    <location>
        <begin position="49"/>
        <end position="241"/>
    </location>
</feature>
<protein>
    <submittedName>
        <fullName evidence="6">FAD-binding oxidoreductase</fullName>
    </submittedName>
</protein>
<comment type="caution">
    <text evidence="6">The sequence shown here is derived from an EMBL/GenBank/DDBJ whole genome shotgun (WGS) entry which is preliminary data.</text>
</comment>
<dbReference type="InterPro" id="IPR036318">
    <property type="entry name" value="FAD-bd_PCMH-like_sf"/>
</dbReference>
<evidence type="ECO:0000313" key="6">
    <source>
        <dbReference type="EMBL" id="MDD7973931.1"/>
    </source>
</evidence>
<proteinExistence type="predicted"/>
<evidence type="ECO:0000256" key="1">
    <source>
        <dbReference type="ARBA" id="ARBA00001974"/>
    </source>
</evidence>
<keyword evidence="4" id="KW-0560">Oxidoreductase</keyword>
<dbReference type="Gene3D" id="3.30.465.10">
    <property type="match status" value="1"/>
</dbReference>
<organism evidence="6 7">
    <name type="scientific">Roseinatronobacter alkalisoli</name>
    <dbReference type="NCBI Taxonomy" id="3028235"/>
    <lineage>
        <taxon>Bacteria</taxon>
        <taxon>Pseudomonadati</taxon>
        <taxon>Pseudomonadota</taxon>
        <taxon>Alphaproteobacteria</taxon>
        <taxon>Rhodobacterales</taxon>
        <taxon>Paracoccaceae</taxon>
        <taxon>Roseinatronobacter</taxon>
    </lineage>
</organism>
<dbReference type="Gene3D" id="3.40.462.10">
    <property type="entry name" value="FAD-linked oxidases, C-terminal domain"/>
    <property type="match status" value="1"/>
</dbReference>
<dbReference type="InterPro" id="IPR016166">
    <property type="entry name" value="FAD-bd_PCMH"/>
</dbReference>
<dbReference type="PROSITE" id="PS51387">
    <property type="entry name" value="FAD_PCMH"/>
    <property type="match status" value="1"/>
</dbReference>
<dbReference type="InterPro" id="IPR016164">
    <property type="entry name" value="FAD-linked_Oxase-like_C"/>
</dbReference>
<dbReference type="Gene3D" id="3.30.43.10">
    <property type="entry name" value="Uridine Diphospho-n-acetylenolpyruvylglucosamine Reductase, domain 2"/>
    <property type="match status" value="1"/>
</dbReference>
<sequence length="540" mass="58731">MSNHQTSATNQTDPETRNIGNFAEALEAMRTAIGEENVLTQDLADYGDPFAPPGEWYRPGAVLLPGSVEDVQAILRIANDHGTPVWTSSQGRNKGYGGGAPRVSGTFALSLRRMNKVLEVDEENCMALVEPGVRFFDLYDHLQKTGSKLWMSVPDLGAGSVVGNALEHGVGYTPIGDHFGNHCGMEVVLPDGDILRTGMGGMSNPRNWLIYPHSCGPSWDGIFSQSNFGIVTKMGISLFPAPEVYAPGWFTLDNEEHFETLLDVLRPLMIDGTIPNQPMIINAVCAASAFGERKQWFDGKGAIPDEVLDRIAATPGFGRWVMRFALYGDAPVVAHNRAKVEQALAAIPGGALMFDAFDGRNLPDFENPHHRVQAGIPSMALDQMTRWYGGEEGGHIGFSCAMPISGKDGSTIRDLSRSVLNARGLDYSAAIIVGKRSMIHVALVVFDTKNEQQTLEAYAATKAMLEPAAKLGYGEYRSHLDFMDEVAAIYDFNDNAQRRFAERIKDCLDPNGILSPGKQGIWPTRFRSGTRGPLEAGPAA</sequence>
<dbReference type="PANTHER" id="PTHR11748:SF114">
    <property type="entry name" value="ARYL-ALCOHOL OXIDASE VANILLYL-ALCOHOL OXIDASE (AFU_ORTHOLOGUE AFUA_3G09500)-RELATED"/>
    <property type="match status" value="1"/>
</dbReference>
<dbReference type="Pfam" id="PF01565">
    <property type="entry name" value="FAD_binding_4"/>
    <property type="match status" value="1"/>
</dbReference>
<dbReference type="RefSeq" id="WP_274354582.1">
    <property type="nucleotide sequence ID" value="NZ_JAQZSM010000083.1"/>
</dbReference>
<dbReference type="EMBL" id="JAQZSM010000083">
    <property type="protein sequence ID" value="MDD7973931.1"/>
    <property type="molecule type" value="Genomic_DNA"/>
</dbReference>
<gene>
    <name evidence="6" type="ORF">PUT78_23165</name>
</gene>
<evidence type="ECO:0000256" key="2">
    <source>
        <dbReference type="ARBA" id="ARBA00022630"/>
    </source>
</evidence>
<dbReference type="InterPro" id="IPR016167">
    <property type="entry name" value="FAD-bd_PCMH_sub1"/>
</dbReference>
<dbReference type="Pfam" id="PF02913">
    <property type="entry name" value="FAD-oxidase_C"/>
    <property type="match status" value="1"/>
</dbReference>
<dbReference type="PANTHER" id="PTHR11748">
    <property type="entry name" value="D-LACTATE DEHYDROGENASE"/>
    <property type="match status" value="1"/>
</dbReference>
<keyword evidence="3" id="KW-0274">FAD</keyword>
<dbReference type="SUPFAM" id="SSF55103">
    <property type="entry name" value="FAD-linked oxidases, C-terminal domain"/>
    <property type="match status" value="1"/>
</dbReference>
<dbReference type="Proteomes" id="UP001431784">
    <property type="component" value="Unassembled WGS sequence"/>
</dbReference>
<dbReference type="SUPFAM" id="SSF56176">
    <property type="entry name" value="FAD-binding/transporter-associated domain-like"/>
    <property type="match status" value="1"/>
</dbReference>
<dbReference type="Gene3D" id="1.10.45.10">
    <property type="entry name" value="Vanillyl-alcohol Oxidase, Chain A, domain 4"/>
    <property type="match status" value="1"/>
</dbReference>
<dbReference type="InterPro" id="IPR004113">
    <property type="entry name" value="FAD-bd_oxidored_4_C"/>
</dbReference>
<dbReference type="InterPro" id="IPR016171">
    <property type="entry name" value="Vanillyl_alc_oxidase_C-sub2"/>
</dbReference>
<evidence type="ECO:0000259" key="5">
    <source>
        <dbReference type="PROSITE" id="PS51387"/>
    </source>
</evidence>